<keyword evidence="2" id="KW-1185">Reference proteome</keyword>
<proteinExistence type="predicted"/>
<sequence>MNVMKYINTISIFLGVALLSSCVKHEVVPKPTYESDLSVSFQARMDGASYEIIEDIKGFSHEATQSKEINPSPQASAITYNSTFSSSQKTDVVELRMGKLLFSSNNTETPSVENFYDFFYNGITQPIQFKDDAEDGVEFYFVDGSGRTWLSKENSGFPESFEFTDLEEDTDEQGDYLSFVARFNVTVFTNPSDLTLSDTLEIQDAVFQGYFER</sequence>
<gene>
    <name evidence="1" type="ORF">DXU93_01400</name>
</gene>
<evidence type="ECO:0000313" key="2">
    <source>
        <dbReference type="Proteomes" id="UP000257127"/>
    </source>
</evidence>
<reference evidence="1 2" key="1">
    <citation type="submission" date="2018-08" db="EMBL/GenBank/DDBJ databases">
        <title>The draft genome squence of Brumimicrobium sp. N62.</title>
        <authorList>
            <person name="Du Z.-J."/>
            <person name="Luo H.-R."/>
        </authorList>
    </citation>
    <scope>NUCLEOTIDE SEQUENCE [LARGE SCALE GENOMIC DNA]</scope>
    <source>
        <strain evidence="1 2">N62</strain>
    </source>
</reference>
<evidence type="ECO:0000313" key="1">
    <source>
        <dbReference type="EMBL" id="RFC55615.1"/>
    </source>
</evidence>
<dbReference type="PROSITE" id="PS51257">
    <property type="entry name" value="PROKAR_LIPOPROTEIN"/>
    <property type="match status" value="1"/>
</dbReference>
<comment type="caution">
    <text evidence="1">The sequence shown here is derived from an EMBL/GenBank/DDBJ whole genome shotgun (WGS) entry which is preliminary data.</text>
</comment>
<accession>A0A3E1F1D3</accession>
<dbReference type="AlphaFoldDB" id="A0A3E1F1D3"/>
<organism evidence="1 2">
    <name type="scientific">Brumimicrobium aurantiacum</name>
    <dbReference type="NCBI Taxonomy" id="1737063"/>
    <lineage>
        <taxon>Bacteria</taxon>
        <taxon>Pseudomonadati</taxon>
        <taxon>Bacteroidota</taxon>
        <taxon>Flavobacteriia</taxon>
        <taxon>Flavobacteriales</taxon>
        <taxon>Crocinitomicaceae</taxon>
        <taxon>Brumimicrobium</taxon>
    </lineage>
</organism>
<name>A0A3E1F1D3_9FLAO</name>
<protein>
    <submittedName>
        <fullName evidence="1">Uncharacterized protein</fullName>
    </submittedName>
</protein>
<dbReference type="EMBL" id="QURB01000001">
    <property type="protein sequence ID" value="RFC55615.1"/>
    <property type="molecule type" value="Genomic_DNA"/>
</dbReference>
<dbReference type="Proteomes" id="UP000257127">
    <property type="component" value="Unassembled WGS sequence"/>
</dbReference>